<organism evidence="2 3">
    <name type="scientific">Phaseolus coccineus</name>
    <name type="common">Scarlet runner bean</name>
    <name type="synonym">Phaseolus multiflorus</name>
    <dbReference type="NCBI Taxonomy" id="3886"/>
    <lineage>
        <taxon>Eukaryota</taxon>
        <taxon>Viridiplantae</taxon>
        <taxon>Streptophyta</taxon>
        <taxon>Embryophyta</taxon>
        <taxon>Tracheophyta</taxon>
        <taxon>Spermatophyta</taxon>
        <taxon>Magnoliopsida</taxon>
        <taxon>eudicotyledons</taxon>
        <taxon>Gunneridae</taxon>
        <taxon>Pentapetalae</taxon>
        <taxon>rosids</taxon>
        <taxon>fabids</taxon>
        <taxon>Fabales</taxon>
        <taxon>Fabaceae</taxon>
        <taxon>Papilionoideae</taxon>
        <taxon>50 kb inversion clade</taxon>
        <taxon>NPAAA clade</taxon>
        <taxon>indigoferoid/millettioid clade</taxon>
        <taxon>Phaseoleae</taxon>
        <taxon>Phaseolus</taxon>
    </lineage>
</organism>
<name>A0AAN9LJY6_PHACN</name>
<dbReference type="AlphaFoldDB" id="A0AAN9LJY6"/>
<evidence type="ECO:0000313" key="2">
    <source>
        <dbReference type="EMBL" id="KAK7335458.1"/>
    </source>
</evidence>
<sequence length="116" mass="13237">MEPDIRILRRKTIVNCEELQLNRDLEKSCNLEGLGKMANSKQVLLCLILLVLLFAKFESRSLQEFVEKKKTQLEDFSQQLIQKSQLLKASFPKRGSFANPTVSKRLSPGGPDAKHH</sequence>
<dbReference type="Proteomes" id="UP001374584">
    <property type="component" value="Unassembled WGS sequence"/>
</dbReference>
<dbReference type="EMBL" id="JAYMYR010000010">
    <property type="protein sequence ID" value="KAK7335458.1"/>
    <property type="molecule type" value="Genomic_DNA"/>
</dbReference>
<protein>
    <submittedName>
        <fullName evidence="2">Uncharacterized protein</fullName>
    </submittedName>
</protein>
<proteinExistence type="predicted"/>
<evidence type="ECO:0000313" key="3">
    <source>
        <dbReference type="Proteomes" id="UP001374584"/>
    </source>
</evidence>
<feature type="region of interest" description="Disordered" evidence="1">
    <location>
        <begin position="92"/>
        <end position="116"/>
    </location>
</feature>
<accession>A0AAN9LJY6</accession>
<comment type="caution">
    <text evidence="2">The sequence shown here is derived from an EMBL/GenBank/DDBJ whole genome shotgun (WGS) entry which is preliminary data.</text>
</comment>
<reference evidence="2 3" key="1">
    <citation type="submission" date="2024-01" db="EMBL/GenBank/DDBJ databases">
        <title>The genomes of 5 underutilized Papilionoideae crops provide insights into root nodulation and disease resistanc.</title>
        <authorList>
            <person name="Jiang F."/>
        </authorList>
    </citation>
    <scope>NUCLEOTIDE SEQUENCE [LARGE SCALE GENOMIC DNA]</scope>
    <source>
        <strain evidence="2">JINMINGXINNONG_FW02</strain>
        <tissue evidence="2">Leaves</tissue>
    </source>
</reference>
<gene>
    <name evidence="2" type="ORF">VNO80_27307</name>
</gene>
<evidence type="ECO:0000256" key="1">
    <source>
        <dbReference type="SAM" id="MobiDB-lite"/>
    </source>
</evidence>
<keyword evidence="3" id="KW-1185">Reference proteome</keyword>